<gene>
    <name evidence="2" type="ORF">DME_LOCUS3494</name>
</gene>
<organism evidence="3 5">
    <name type="scientific">Dracunculus medinensis</name>
    <name type="common">Guinea worm</name>
    <dbReference type="NCBI Taxonomy" id="318479"/>
    <lineage>
        <taxon>Eukaryota</taxon>
        <taxon>Metazoa</taxon>
        <taxon>Ecdysozoa</taxon>
        <taxon>Nematoda</taxon>
        <taxon>Chromadorea</taxon>
        <taxon>Rhabditida</taxon>
        <taxon>Spirurina</taxon>
        <taxon>Dracunculoidea</taxon>
        <taxon>Dracunculidae</taxon>
        <taxon>Dracunculus</taxon>
    </lineage>
</organism>
<evidence type="ECO:0000313" key="5">
    <source>
        <dbReference type="WBParaSite" id="DME_0000994301-mRNA-1"/>
    </source>
</evidence>
<reference evidence="5" key="1">
    <citation type="submission" date="2016-04" db="UniProtKB">
        <authorList>
            <consortium name="WormBaseParasite"/>
        </authorList>
    </citation>
    <scope>IDENTIFICATION</scope>
</reference>
<dbReference type="OrthoDB" id="5798495at2759"/>
<dbReference type="EMBL" id="UYYG01000140">
    <property type="protein sequence ID" value="VDN53521.1"/>
    <property type="molecule type" value="Genomic_DNA"/>
</dbReference>
<dbReference type="STRING" id="318479.A0A0N4UPP6"/>
<dbReference type="Proteomes" id="UP000274756">
    <property type="component" value="Unassembled WGS sequence"/>
</dbReference>
<evidence type="ECO:0000313" key="3">
    <source>
        <dbReference type="Proteomes" id="UP000038040"/>
    </source>
</evidence>
<keyword evidence="4" id="KW-1185">Reference proteome</keyword>
<dbReference type="Proteomes" id="UP000038040">
    <property type="component" value="Unplaced"/>
</dbReference>
<feature type="domain" description="SKP1 component dimerisation" evidence="1">
    <location>
        <begin position="82"/>
        <end position="109"/>
    </location>
</feature>
<dbReference type="Gene3D" id="3.30.710.10">
    <property type="entry name" value="Potassium Channel Kv1.1, Chain A"/>
    <property type="match status" value="1"/>
</dbReference>
<dbReference type="GO" id="GO:0006511">
    <property type="term" value="P:ubiquitin-dependent protein catabolic process"/>
    <property type="evidence" value="ECO:0007669"/>
    <property type="project" value="InterPro"/>
</dbReference>
<dbReference type="InterPro" id="IPR011333">
    <property type="entry name" value="SKP1/BTB/POZ_sf"/>
</dbReference>
<reference evidence="2 4" key="2">
    <citation type="submission" date="2018-11" db="EMBL/GenBank/DDBJ databases">
        <authorList>
            <consortium name="Pathogen Informatics"/>
        </authorList>
    </citation>
    <scope>NUCLEOTIDE SEQUENCE [LARGE SCALE GENOMIC DNA]</scope>
</reference>
<evidence type="ECO:0000313" key="2">
    <source>
        <dbReference type="EMBL" id="VDN53521.1"/>
    </source>
</evidence>
<sequence length="116" mass="13546">MMESGEDCIKLQATDGRLVNLPKSSLVLSETIKELIENVSYDGNLPIPLYIVDYETLERLVSWMICFEKSKGVDFQNDDVKVDEIRNYLNLHDDLSLEEKEQIKRESDWTSKYLVR</sequence>
<dbReference type="AlphaFoldDB" id="A0A0N4UPP6"/>
<accession>A0A0N4UPP6</accession>
<dbReference type="SUPFAM" id="SSF54695">
    <property type="entry name" value="POZ domain"/>
    <property type="match status" value="1"/>
</dbReference>
<protein>
    <submittedName>
        <fullName evidence="5">Skp1 domain-containing protein</fullName>
    </submittedName>
</protein>
<name>A0A0N4UPP6_DRAME</name>
<evidence type="ECO:0000313" key="4">
    <source>
        <dbReference type="Proteomes" id="UP000274756"/>
    </source>
</evidence>
<dbReference type="WBParaSite" id="DME_0000994301-mRNA-1">
    <property type="protein sequence ID" value="DME_0000994301-mRNA-1"/>
    <property type="gene ID" value="DME_0000994301"/>
</dbReference>
<dbReference type="Pfam" id="PF01466">
    <property type="entry name" value="Skp1"/>
    <property type="match status" value="1"/>
</dbReference>
<evidence type="ECO:0000259" key="1">
    <source>
        <dbReference type="Pfam" id="PF01466"/>
    </source>
</evidence>
<dbReference type="InterPro" id="IPR016072">
    <property type="entry name" value="Skp1_comp_dimer"/>
</dbReference>
<proteinExistence type="predicted"/>